<dbReference type="RefSeq" id="WP_008470972.1">
    <property type="nucleotide sequence ID" value="NZ_AYZP01000002.1"/>
</dbReference>
<evidence type="ECO:0000313" key="2">
    <source>
        <dbReference type="Proteomes" id="UP000009320"/>
    </source>
</evidence>
<protein>
    <submittedName>
        <fullName evidence="1">Uncharacterized protein</fullName>
    </submittedName>
</protein>
<dbReference type="AlphaFoldDB" id="I7JV08"/>
<evidence type="ECO:0000313" key="1">
    <source>
        <dbReference type="EMBL" id="CCI82011.1"/>
    </source>
</evidence>
<keyword evidence="2" id="KW-1185">Reference proteome</keyword>
<sequence>MMTEEQKLNIDNYLDEIIIEAAKIKSQIRMDNPNQAVINDSFSNIDENVMYIDMELEQL</sequence>
<dbReference type="STRING" id="1423758.FC41_GL001086"/>
<gene>
    <name evidence="1" type="ORF">BN55_01510</name>
</gene>
<proteinExistence type="predicted"/>
<dbReference type="PATRIC" id="fig|1423758.3.peg.1097"/>
<dbReference type="GeneID" id="82847233"/>
<dbReference type="Proteomes" id="UP000009320">
    <property type="component" value="Unassembled WGS sequence"/>
</dbReference>
<accession>I7JV08</accession>
<dbReference type="EMBL" id="CAKE01000012">
    <property type="protein sequence ID" value="CCI82011.1"/>
    <property type="molecule type" value="Genomic_DNA"/>
</dbReference>
<name>I7JV08_9LACO</name>
<reference evidence="1 2" key="1">
    <citation type="submission" date="2012-06" db="EMBL/GenBank/DDBJ databases">
        <title>Draft Genome Sequence of Lactobacillus hominis Strain CRBIP 24.179T, isolated from human intestine.</title>
        <authorList>
            <person name="Cousin S."/>
            <person name="Ma L."/>
            <person name="Bizet C."/>
            <person name="Loux V."/>
            <person name="Bouchier C."/>
            <person name="Clermont D."/>
            <person name="Creno S."/>
        </authorList>
    </citation>
    <scope>NUCLEOTIDE SEQUENCE [LARGE SCALE GENOMIC DNA]</scope>
    <source>
        <strain evidence="2">CRBIP 24.179T</strain>
    </source>
</reference>
<organism evidence="1 2">
    <name type="scientific">Lactobacillus hominis DSM 23910 = CRBIP 24.179</name>
    <dbReference type="NCBI Taxonomy" id="1423758"/>
    <lineage>
        <taxon>Bacteria</taxon>
        <taxon>Bacillati</taxon>
        <taxon>Bacillota</taxon>
        <taxon>Bacilli</taxon>
        <taxon>Lactobacillales</taxon>
        <taxon>Lactobacillaceae</taxon>
        <taxon>Lactobacillus</taxon>
    </lineage>
</organism>
<comment type="caution">
    <text evidence="1">The sequence shown here is derived from an EMBL/GenBank/DDBJ whole genome shotgun (WGS) entry which is preliminary data.</text>
</comment>